<proteinExistence type="predicted"/>
<gene>
    <name evidence="1" type="ORF">PAXRUDRAFT_828192</name>
</gene>
<reference evidence="1 2" key="1">
    <citation type="submission" date="2014-04" db="EMBL/GenBank/DDBJ databases">
        <authorList>
            <consortium name="DOE Joint Genome Institute"/>
            <person name="Kuo A."/>
            <person name="Kohler A."/>
            <person name="Jargeat P."/>
            <person name="Nagy L.G."/>
            <person name="Floudas D."/>
            <person name="Copeland A."/>
            <person name="Barry K.W."/>
            <person name="Cichocki N."/>
            <person name="Veneault-Fourrey C."/>
            <person name="LaButti K."/>
            <person name="Lindquist E.A."/>
            <person name="Lipzen A."/>
            <person name="Lundell T."/>
            <person name="Morin E."/>
            <person name="Murat C."/>
            <person name="Sun H."/>
            <person name="Tunlid A."/>
            <person name="Henrissat B."/>
            <person name="Grigoriev I.V."/>
            <person name="Hibbett D.S."/>
            <person name="Martin F."/>
            <person name="Nordberg H.P."/>
            <person name="Cantor M.N."/>
            <person name="Hua S.X."/>
        </authorList>
    </citation>
    <scope>NUCLEOTIDE SEQUENCE [LARGE SCALE GENOMIC DNA]</scope>
    <source>
        <strain evidence="1 2">Ve08.2h10</strain>
    </source>
</reference>
<dbReference type="InParanoid" id="A0A0D0E1J9"/>
<protein>
    <submittedName>
        <fullName evidence="1">Uncharacterized protein</fullName>
    </submittedName>
</protein>
<name>A0A0D0E1J9_9AGAM</name>
<reference evidence="2" key="2">
    <citation type="submission" date="2015-01" db="EMBL/GenBank/DDBJ databases">
        <title>Evolutionary Origins and Diversification of the Mycorrhizal Mutualists.</title>
        <authorList>
            <consortium name="DOE Joint Genome Institute"/>
            <consortium name="Mycorrhizal Genomics Consortium"/>
            <person name="Kohler A."/>
            <person name="Kuo A."/>
            <person name="Nagy L.G."/>
            <person name="Floudas D."/>
            <person name="Copeland A."/>
            <person name="Barry K.W."/>
            <person name="Cichocki N."/>
            <person name="Veneault-Fourrey C."/>
            <person name="LaButti K."/>
            <person name="Lindquist E.A."/>
            <person name="Lipzen A."/>
            <person name="Lundell T."/>
            <person name="Morin E."/>
            <person name="Murat C."/>
            <person name="Riley R."/>
            <person name="Ohm R."/>
            <person name="Sun H."/>
            <person name="Tunlid A."/>
            <person name="Henrissat B."/>
            <person name="Grigoriev I.V."/>
            <person name="Hibbett D.S."/>
            <person name="Martin F."/>
        </authorList>
    </citation>
    <scope>NUCLEOTIDE SEQUENCE [LARGE SCALE GENOMIC DNA]</scope>
    <source>
        <strain evidence="2">Ve08.2h10</strain>
    </source>
</reference>
<keyword evidence="2" id="KW-1185">Reference proteome</keyword>
<evidence type="ECO:0000313" key="1">
    <source>
        <dbReference type="EMBL" id="KIK94229.1"/>
    </source>
</evidence>
<dbReference type="Proteomes" id="UP000054538">
    <property type="component" value="Unassembled WGS sequence"/>
</dbReference>
<dbReference type="AlphaFoldDB" id="A0A0D0E1J9"/>
<accession>A0A0D0E1J9</accession>
<organism evidence="1 2">
    <name type="scientific">Paxillus rubicundulus Ve08.2h10</name>
    <dbReference type="NCBI Taxonomy" id="930991"/>
    <lineage>
        <taxon>Eukaryota</taxon>
        <taxon>Fungi</taxon>
        <taxon>Dikarya</taxon>
        <taxon>Basidiomycota</taxon>
        <taxon>Agaricomycotina</taxon>
        <taxon>Agaricomycetes</taxon>
        <taxon>Agaricomycetidae</taxon>
        <taxon>Boletales</taxon>
        <taxon>Paxilineae</taxon>
        <taxon>Paxillaceae</taxon>
        <taxon>Paxillus</taxon>
    </lineage>
</organism>
<evidence type="ECO:0000313" key="2">
    <source>
        <dbReference type="Proteomes" id="UP000054538"/>
    </source>
</evidence>
<dbReference type="EMBL" id="KN825121">
    <property type="protein sequence ID" value="KIK94229.1"/>
    <property type="molecule type" value="Genomic_DNA"/>
</dbReference>
<dbReference type="HOGENOM" id="CLU_2278351_0_0_1"/>
<sequence>MGSYGFSFHYFQWPNGLLEIICFVRIVPFASYFSPQSSAGSRRDSVYLTLAVVCVSSPPCETVIRNAFISDKKKTSKKFCSPLQSFESQKNIEDTFNLGTKC</sequence>